<organism evidence="2 3">
    <name type="scientific">Solanum commersonii</name>
    <name type="common">Commerson's wild potato</name>
    <name type="synonym">Commerson's nightshade</name>
    <dbReference type="NCBI Taxonomy" id="4109"/>
    <lineage>
        <taxon>Eukaryota</taxon>
        <taxon>Viridiplantae</taxon>
        <taxon>Streptophyta</taxon>
        <taxon>Embryophyta</taxon>
        <taxon>Tracheophyta</taxon>
        <taxon>Spermatophyta</taxon>
        <taxon>Magnoliopsida</taxon>
        <taxon>eudicotyledons</taxon>
        <taxon>Gunneridae</taxon>
        <taxon>Pentapetalae</taxon>
        <taxon>asterids</taxon>
        <taxon>lamiids</taxon>
        <taxon>Solanales</taxon>
        <taxon>Solanaceae</taxon>
        <taxon>Solanoideae</taxon>
        <taxon>Solaneae</taxon>
        <taxon>Solanum</taxon>
    </lineage>
</organism>
<accession>A0A9J5WP78</accession>
<dbReference type="Proteomes" id="UP000824120">
    <property type="component" value="Chromosome 11"/>
</dbReference>
<feature type="compositionally biased region" description="Low complexity" evidence="1">
    <location>
        <begin position="19"/>
        <end position="36"/>
    </location>
</feature>
<evidence type="ECO:0000256" key="1">
    <source>
        <dbReference type="SAM" id="MobiDB-lite"/>
    </source>
</evidence>
<keyword evidence="3" id="KW-1185">Reference proteome</keyword>
<name>A0A9J5WP78_SOLCO</name>
<gene>
    <name evidence="2" type="ORF">H5410_056958</name>
</gene>
<protein>
    <submittedName>
        <fullName evidence="2">Uncharacterized protein</fullName>
    </submittedName>
</protein>
<dbReference type="EMBL" id="JACXVP010000011">
    <property type="protein sequence ID" value="KAG5576824.1"/>
    <property type="molecule type" value="Genomic_DNA"/>
</dbReference>
<dbReference type="AlphaFoldDB" id="A0A9J5WP78"/>
<reference evidence="2 3" key="1">
    <citation type="submission" date="2020-09" db="EMBL/GenBank/DDBJ databases">
        <title>De no assembly of potato wild relative species, Solanum commersonii.</title>
        <authorList>
            <person name="Cho K."/>
        </authorList>
    </citation>
    <scope>NUCLEOTIDE SEQUENCE [LARGE SCALE GENOMIC DNA]</scope>
    <source>
        <strain evidence="2">LZ3.2</strain>
        <tissue evidence="2">Leaf</tissue>
    </source>
</reference>
<evidence type="ECO:0000313" key="3">
    <source>
        <dbReference type="Proteomes" id="UP000824120"/>
    </source>
</evidence>
<evidence type="ECO:0000313" key="2">
    <source>
        <dbReference type="EMBL" id="KAG5576824.1"/>
    </source>
</evidence>
<feature type="compositionally biased region" description="Polar residues" evidence="1">
    <location>
        <begin position="39"/>
        <end position="56"/>
    </location>
</feature>
<feature type="region of interest" description="Disordered" evidence="1">
    <location>
        <begin position="1"/>
        <end position="56"/>
    </location>
</feature>
<comment type="caution">
    <text evidence="2">The sequence shown here is derived from an EMBL/GenBank/DDBJ whole genome shotgun (WGS) entry which is preliminary data.</text>
</comment>
<proteinExistence type="predicted"/>
<sequence>MEAKYLKDQAEKNQTEVATTRSTPTETLLLTPALGPSGISITTATSTDTPGSSTTISRPPLTYASLLRMGQMALSIDFWAACLEAVVPGMIQMILTDVVTPLNTTIEALVVKIAVCEHKQNPLVR</sequence>
<feature type="compositionally biased region" description="Basic and acidic residues" evidence="1">
    <location>
        <begin position="1"/>
        <end position="14"/>
    </location>
</feature>